<dbReference type="HOGENOM" id="CLU_1027150_0_0_1"/>
<dbReference type="AlphaFoldDB" id="K5WG50"/>
<dbReference type="PROSITE" id="PS51257">
    <property type="entry name" value="PROKAR_LIPOPROTEIN"/>
    <property type="match status" value="1"/>
</dbReference>
<protein>
    <submittedName>
        <fullName evidence="1">Uncharacterized protein</fullName>
    </submittedName>
</protein>
<dbReference type="RefSeq" id="XP_007402272.1">
    <property type="nucleotide sequence ID" value="XM_007402210.1"/>
</dbReference>
<dbReference type="InParanoid" id="K5WG50"/>
<name>K5WG50_PHACS</name>
<dbReference type="EMBL" id="JH930519">
    <property type="protein sequence ID" value="EKM49177.1"/>
    <property type="molecule type" value="Genomic_DNA"/>
</dbReference>
<gene>
    <name evidence="1" type="ORF">PHACADRAFT_33591</name>
</gene>
<evidence type="ECO:0000313" key="2">
    <source>
        <dbReference type="Proteomes" id="UP000008370"/>
    </source>
</evidence>
<dbReference type="GeneID" id="18919831"/>
<dbReference type="Proteomes" id="UP000008370">
    <property type="component" value="Unassembled WGS sequence"/>
</dbReference>
<dbReference type="KEGG" id="pco:PHACADRAFT_33591"/>
<evidence type="ECO:0000313" key="1">
    <source>
        <dbReference type="EMBL" id="EKM49177.1"/>
    </source>
</evidence>
<accession>K5WG50</accession>
<sequence>MGKKVLQKLSNPGNAPSATLSSCIKTLLDYTSVSNTPLSSQGSLLTPRYMALPIGCGSAAEPQVIQVVKRSITSSPCAAVYSIYEHTCGVLAGRAYTLGRLRKKNACTSYEVLEALINDGNGPSLSPTAKQLVLAVQHCCLVLRATKLASRLGGSETELMAALARDEEHIMRPLELITDDDKSDILHLRGPIVADLLNLLHLPSEEYSGLDSSSLAIGRFRYLSMRSKCIRRWSRTLQSILRASALNIAVGHSHKELPSHCWWVVWRYLQG</sequence>
<proteinExistence type="predicted"/>
<reference evidence="1 2" key="1">
    <citation type="journal article" date="2012" name="BMC Genomics">
        <title>Comparative genomics of the white-rot fungi, Phanerochaete carnosa and P. chrysosporium, to elucidate the genetic basis of the distinct wood types they colonize.</title>
        <authorList>
            <person name="Suzuki H."/>
            <person name="MacDonald J."/>
            <person name="Syed K."/>
            <person name="Salamov A."/>
            <person name="Hori C."/>
            <person name="Aerts A."/>
            <person name="Henrissat B."/>
            <person name="Wiebenga A."/>
            <person name="vanKuyk P.A."/>
            <person name="Barry K."/>
            <person name="Lindquist E."/>
            <person name="LaButti K."/>
            <person name="Lapidus A."/>
            <person name="Lucas S."/>
            <person name="Coutinho P."/>
            <person name="Gong Y."/>
            <person name="Samejima M."/>
            <person name="Mahadevan R."/>
            <person name="Abou-Zaid M."/>
            <person name="de Vries R.P."/>
            <person name="Igarashi K."/>
            <person name="Yadav J.S."/>
            <person name="Grigoriev I.V."/>
            <person name="Master E.R."/>
        </authorList>
    </citation>
    <scope>NUCLEOTIDE SEQUENCE [LARGE SCALE GENOMIC DNA]</scope>
    <source>
        <strain evidence="1 2">HHB-10118-sp</strain>
    </source>
</reference>
<keyword evidence="2" id="KW-1185">Reference proteome</keyword>
<organism evidence="1 2">
    <name type="scientific">Phanerochaete carnosa (strain HHB-10118-sp)</name>
    <name type="common">White-rot fungus</name>
    <name type="synonym">Peniophora carnosa</name>
    <dbReference type="NCBI Taxonomy" id="650164"/>
    <lineage>
        <taxon>Eukaryota</taxon>
        <taxon>Fungi</taxon>
        <taxon>Dikarya</taxon>
        <taxon>Basidiomycota</taxon>
        <taxon>Agaricomycotina</taxon>
        <taxon>Agaricomycetes</taxon>
        <taxon>Polyporales</taxon>
        <taxon>Phanerochaetaceae</taxon>
        <taxon>Phanerochaete</taxon>
    </lineage>
</organism>